<keyword evidence="2" id="KW-0732">Signal</keyword>
<dbReference type="InterPro" id="IPR025711">
    <property type="entry name" value="PepSY"/>
</dbReference>
<organism evidence="4 5">
    <name type="scientific">Eisenbergiella massiliensis</name>
    <dbReference type="NCBI Taxonomy" id="1720294"/>
    <lineage>
        <taxon>Bacteria</taxon>
        <taxon>Bacillati</taxon>
        <taxon>Bacillota</taxon>
        <taxon>Clostridia</taxon>
        <taxon>Lachnospirales</taxon>
        <taxon>Lachnospiraceae</taxon>
        <taxon>Eisenbergiella</taxon>
    </lineage>
</organism>
<feature type="signal peptide" evidence="2">
    <location>
        <begin position="1"/>
        <end position="20"/>
    </location>
</feature>
<sequence length="247" mass="26322">MKKHLFLLPCMFGISAVLLTACTGRDNENTVTQEITTTQETLAAGASGSTVSVTEKQNSDTPLPAAGDSVPIADSGIKAAAAAGGGTEGQAAYISEEDAKKIALEHAGLKEEDISYFKMKLDTDHGVTEYEVEFVSGNTEYDYDIDAVTGAIRSFDFETHNGHSASSSASGENAALPAGSISEADAKKIALEKVPGATDSNLRIKTDYDDGIMKYEVKIVYNEMKYEFDIDAATGTILEWESESVYD</sequence>
<evidence type="ECO:0000259" key="3">
    <source>
        <dbReference type="Pfam" id="PF03413"/>
    </source>
</evidence>
<feature type="domain" description="PepSY" evidence="3">
    <location>
        <begin position="94"/>
        <end position="153"/>
    </location>
</feature>
<dbReference type="RefSeq" id="WP_117545404.1">
    <property type="nucleotide sequence ID" value="NZ_JBKUNB010000015.1"/>
</dbReference>
<reference evidence="4 5" key="1">
    <citation type="submission" date="2018-08" db="EMBL/GenBank/DDBJ databases">
        <title>A genome reference for cultivated species of the human gut microbiota.</title>
        <authorList>
            <person name="Zou Y."/>
            <person name="Xue W."/>
            <person name="Luo G."/>
        </authorList>
    </citation>
    <scope>NUCLEOTIDE SEQUENCE [LARGE SCALE GENOMIC DNA]</scope>
    <source>
        <strain evidence="4 5">TF05-5AC</strain>
    </source>
</reference>
<name>A0A3E3HYR9_9FIRM</name>
<dbReference type="AlphaFoldDB" id="A0A3E3HYR9"/>
<dbReference type="PROSITE" id="PS51257">
    <property type="entry name" value="PROKAR_LIPOPROTEIN"/>
    <property type="match status" value="1"/>
</dbReference>
<feature type="domain" description="PepSY" evidence="3">
    <location>
        <begin position="181"/>
        <end position="240"/>
    </location>
</feature>
<evidence type="ECO:0000313" key="4">
    <source>
        <dbReference type="EMBL" id="RGE56978.1"/>
    </source>
</evidence>
<evidence type="ECO:0000256" key="1">
    <source>
        <dbReference type="SAM" id="MobiDB-lite"/>
    </source>
</evidence>
<dbReference type="GeneID" id="97989389"/>
<protein>
    <recommendedName>
        <fullName evidence="3">PepSY domain-containing protein</fullName>
    </recommendedName>
</protein>
<dbReference type="Gene3D" id="3.10.450.40">
    <property type="match status" value="2"/>
</dbReference>
<comment type="caution">
    <text evidence="4">The sequence shown here is derived from an EMBL/GenBank/DDBJ whole genome shotgun (WGS) entry which is preliminary data.</text>
</comment>
<feature type="chain" id="PRO_5038445927" description="PepSY domain-containing protein" evidence="2">
    <location>
        <begin position="21"/>
        <end position="247"/>
    </location>
</feature>
<feature type="region of interest" description="Disordered" evidence="1">
    <location>
        <begin position="42"/>
        <end position="69"/>
    </location>
</feature>
<dbReference type="EMBL" id="QVLV01000019">
    <property type="protein sequence ID" value="RGE56978.1"/>
    <property type="molecule type" value="Genomic_DNA"/>
</dbReference>
<dbReference type="Pfam" id="PF03413">
    <property type="entry name" value="PepSY"/>
    <property type="match status" value="2"/>
</dbReference>
<evidence type="ECO:0000313" key="5">
    <source>
        <dbReference type="Proteomes" id="UP000260812"/>
    </source>
</evidence>
<keyword evidence="5" id="KW-1185">Reference proteome</keyword>
<gene>
    <name evidence="4" type="ORF">DXC51_21615</name>
</gene>
<proteinExistence type="predicted"/>
<dbReference type="Proteomes" id="UP000260812">
    <property type="component" value="Unassembled WGS sequence"/>
</dbReference>
<accession>A0A3E3HYR9</accession>
<feature type="compositionally biased region" description="Polar residues" evidence="1">
    <location>
        <begin position="47"/>
        <end position="61"/>
    </location>
</feature>
<evidence type="ECO:0000256" key="2">
    <source>
        <dbReference type="SAM" id="SignalP"/>
    </source>
</evidence>